<evidence type="ECO:0000313" key="3">
    <source>
        <dbReference type="Proteomes" id="UP000628137"/>
    </source>
</evidence>
<evidence type="ECO:0000313" key="1">
    <source>
        <dbReference type="EMBL" id="MBC3473184.1"/>
    </source>
</evidence>
<dbReference type="RefSeq" id="WP_186604033.1">
    <property type="nucleotide sequence ID" value="NZ_JABWRP020000001.1"/>
</dbReference>
<gene>
    <name evidence="2" type="ORF">HU738_001365</name>
    <name evidence="1" type="ORF">HU738_21735</name>
</gene>
<protein>
    <submittedName>
        <fullName evidence="1">Uncharacterized protein</fullName>
    </submittedName>
</protein>
<sequence length="593" mass="66146">MRVENKALDLPYIPLLNPETESVDLAQVGPQGLDTHLDAPGAGIGEFIHIQLRGRTRIGIPHDLVDRVPITKLDDQNRVIFAIPKPLLDQLDGGHVFFSYALDGPGGQPLDESLRLDFRVNRPVLAGGLSLGIAQVRQSHDLQISIEALDVLPLSVVTPPFQAMVEGAEVTLSWLGYFGEGVPYLPYEQSYPVTAQDIGQPLVWSIPWDQVAIFIDGFAELKYSIRHDNGQVTVSALQRFDIKQTWPTVRPLLPAPRIKGLTGGALDPDQYPDGIEVIMPYDPAADLQSGDQLVLYIEGSARVVYTARVDPTTLDSRYMAVFDSRWVHDKENFGKPFSISYQYARKGMALHSEPLQLTVRRRLLLPMPIVEEAYDGEENNEGVAYPIDLTAGARVRIPQDAVIEDGQVLLIWEGHETVELEPSIADPRLFKVPPAVIAANLGKQVCLYYSVTPPGEWSQPSDPFYLNIADIAVGSYQPVQNTQLRNGKLSFKEVTHPDGTQFTLRKWPFFAREQPFRMVAIYEGLPEPLSLRKSDVITLPEYNAGLVEGWLPKSFLQQMRDRKLELFDVLPSVSFDGGHTFKAMRPLRATLID</sequence>
<dbReference type="EMBL" id="JABWRP010000024">
    <property type="protein sequence ID" value="MBC3473184.1"/>
    <property type="molecule type" value="Genomic_DNA"/>
</dbReference>
<evidence type="ECO:0000313" key="2">
    <source>
        <dbReference type="EMBL" id="MBV4539697.1"/>
    </source>
</evidence>
<reference evidence="2" key="3">
    <citation type="submission" date="2021-06" db="EMBL/GenBank/DDBJ databases">
        <title>Updating the genus Pseudomonas: Description of 43 new species and partition of the Pseudomonas putida group.</title>
        <authorList>
            <person name="Girard L."/>
            <person name="Lood C."/>
            <person name="Vandamme P."/>
            <person name="Rokni-Zadeh H."/>
            <person name="Van Noort V."/>
            <person name="Hofte M."/>
            <person name="Lavigne R."/>
            <person name="De Mot R."/>
        </authorList>
    </citation>
    <scope>NUCLEOTIDE SEQUENCE</scope>
    <source>
        <strain evidence="2">RW4S2</strain>
    </source>
</reference>
<reference evidence="1 3" key="1">
    <citation type="journal article" date="2020" name="Microorganisms">
        <title>Reliable Identification of Environmental Pseudomonas Isolates Using the rpoD Gene.</title>
        <authorList>
            <consortium name="The Broad Institute Genome Sequencing Platform"/>
            <person name="Girard L."/>
            <person name="Lood C."/>
            <person name="Rokni-Zadeh H."/>
            <person name="van Noort V."/>
            <person name="Lavigne R."/>
            <person name="De Mot R."/>
        </authorList>
    </citation>
    <scope>NUCLEOTIDE SEQUENCE</scope>
    <source>
        <strain evidence="1 3">RW4S2</strain>
    </source>
</reference>
<accession>A0A923GLH0</accession>
<comment type="caution">
    <text evidence="1">The sequence shown here is derived from an EMBL/GenBank/DDBJ whole genome shotgun (WGS) entry which is preliminary data.</text>
</comment>
<dbReference type="Proteomes" id="UP000628137">
    <property type="component" value="Unassembled WGS sequence"/>
</dbReference>
<organism evidence="1">
    <name type="scientific">Pseudomonas vlassakiae</name>
    <dbReference type="NCBI Taxonomy" id="485888"/>
    <lineage>
        <taxon>Bacteria</taxon>
        <taxon>Pseudomonadati</taxon>
        <taxon>Pseudomonadota</taxon>
        <taxon>Gammaproteobacteria</taxon>
        <taxon>Pseudomonadales</taxon>
        <taxon>Pseudomonadaceae</taxon>
        <taxon>Pseudomonas</taxon>
    </lineage>
</organism>
<reference evidence="1" key="2">
    <citation type="submission" date="2020-07" db="EMBL/GenBank/DDBJ databases">
        <authorList>
            <person name="Lood C."/>
            <person name="Girard L."/>
        </authorList>
    </citation>
    <scope>NUCLEOTIDE SEQUENCE</scope>
    <source>
        <strain evidence="1">RW4S2</strain>
    </source>
</reference>
<name>A0A923GLH0_9PSED</name>
<dbReference type="AlphaFoldDB" id="A0A923GLH0"/>
<keyword evidence="3" id="KW-1185">Reference proteome</keyword>
<dbReference type="EMBL" id="JABWRP020000001">
    <property type="protein sequence ID" value="MBV4539697.1"/>
    <property type="molecule type" value="Genomic_DNA"/>
</dbReference>
<proteinExistence type="predicted"/>